<proteinExistence type="inferred from homology"/>
<evidence type="ECO:0000259" key="12">
    <source>
        <dbReference type="Pfam" id="PF00852"/>
    </source>
</evidence>
<evidence type="ECO:0000259" key="13">
    <source>
        <dbReference type="Pfam" id="PF17039"/>
    </source>
</evidence>
<evidence type="ECO:0000256" key="4">
    <source>
        <dbReference type="ARBA" id="ARBA00022676"/>
    </source>
</evidence>
<keyword evidence="5 11" id="KW-0808">Transferase</keyword>
<comment type="similarity">
    <text evidence="3 11">Belongs to the glycosyltransferase 10 family.</text>
</comment>
<dbReference type="AlphaFoldDB" id="F6UDE2"/>
<dbReference type="OMA" id="ESRYQTW"/>
<comment type="subcellular location">
    <subcellularLocation>
        <location evidence="11">Golgi apparatus</location>
        <location evidence="11">Golgi stack membrane</location>
        <topology evidence="11">Single-pass type II membrane protein</topology>
    </subcellularLocation>
    <subcellularLocation>
        <location evidence="1">Membrane</location>
        <topology evidence="1">Single-pass membrane protein</topology>
    </subcellularLocation>
</comment>
<feature type="domain" description="Fucosyltransferase C-terminal" evidence="12">
    <location>
        <begin position="189"/>
        <end position="353"/>
    </location>
</feature>
<reference evidence="14" key="3">
    <citation type="submission" date="2025-08" db="UniProtKB">
        <authorList>
            <consortium name="Ensembl"/>
        </authorList>
    </citation>
    <scope>IDENTIFICATION</scope>
</reference>
<name>F6UDE2_CIOIN</name>
<dbReference type="Proteomes" id="UP000008144">
    <property type="component" value="Chromosome 3"/>
</dbReference>
<dbReference type="InterPro" id="IPR031481">
    <property type="entry name" value="Glyco_tran_10_N"/>
</dbReference>
<dbReference type="PANTHER" id="PTHR11929">
    <property type="entry name" value="ALPHA- 1,3 -FUCOSYLTRANSFERASE"/>
    <property type="match status" value="1"/>
</dbReference>
<evidence type="ECO:0000256" key="3">
    <source>
        <dbReference type="ARBA" id="ARBA00008919"/>
    </source>
</evidence>
<dbReference type="GO" id="GO:0046920">
    <property type="term" value="F:alpha-(1-&gt;3)-fucosyltransferase activity"/>
    <property type="evidence" value="ECO:0000318"/>
    <property type="project" value="GO_Central"/>
</dbReference>
<feature type="domain" description="Fucosyltransferase N-terminal" evidence="13">
    <location>
        <begin position="61"/>
        <end position="170"/>
    </location>
</feature>
<sequence length="379" mass="44620">LIFVDVSAFAVLPHLKLKIFHFWAWSWSNVTLEQTRLLIAALRFDPTFILSISTTPQAEKKPTWILMWRPPWGLTSEGRNEGFKAGDCILTYNRSRIEEAAAVVFHYSGLDKDTMPWQHYRGREQFYVFFSMEAPSYVKHGENRAMDKFDNGFINWTMTYRSDSDVFCPYFESKYARLYVLRARSASIHLLWVVSNCELLRGSRLRMDYVTKMVEAGFPVDRFGHCFKNKEEFSSLSEKQLQSYKFYLSFENAEHCKDYATEKFWRNGIQYGRVPVVWGPSKKDIEYLAPPGSFIHTEDFESPAKLVEYLLYLDKNDTAYREYFNWVRNPGEGMERIKKLYSRTREEVLCDKLLSNPTENIHSSMTDFFYNSEPTECLA</sequence>
<evidence type="ECO:0000256" key="11">
    <source>
        <dbReference type="RuleBase" id="RU003832"/>
    </source>
</evidence>
<evidence type="ECO:0000256" key="7">
    <source>
        <dbReference type="ARBA" id="ARBA00022968"/>
    </source>
</evidence>
<evidence type="ECO:0000256" key="5">
    <source>
        <dbReference type="ARBA" id="ARBA00022679"/>
    </source>
</evidence>
<evidence type="ECO:0000313" key="15">
    <source>
        <dbReference type="Proteomes" id="UP000008144"/>
    </source>
</evidence>
<evidence type="ECO:0000313" key="14">
    <source>
        <dbReference type="Ensembl" id="ENSCINP00000017516.3"/>
    </source>
</evidence>
<reference evidence="15" key="1">
    <citation type="journal article" date="2002" name="Science">
        <title>The draft genome of Ciona intestinalis: insights into chordate and vertebrate origins.</title>
        <authorList>
            <person name="Dehal P."/>
            <person name="Satou Y."/>
            <person name="Campbell R.K."/>
            <person name="Chapman J."/>
            <person name="Degnan B."/>
            <person name="De Tomaso A."/>
            <person name="Davidson B."/>
            <person name="Di Gregorio A."/>
            <person name="Gelpke M."/>
            <person name="Goodstein D.M."/>
            <person name="Harafuji N."/>
            <person name="Hastings K.E."/>
            <person name="Ho I."/>
            <person name="Hotta K."/>
            <person name="Huang W."/>
            <person name="Kawashima T."/>
            <person name="Lemaire P."/>
            <person name="Martinez D."/>
            <person name="Meinertzhagen I.A."/>
            <person name="Necula S."/>
            <person name="Nonaka M."/>
            <person name="Putnam N."/>
            <person name="Rash S."/>
            <person name="Saiga H."/>
            <person name="Satake M."/>
            <person name="Terry A."/>
            <person name="Yamada L."/>
            <person name="Wang H.G."/>
            <person name="Awazu S."/>
            <person name="Azumi K."/>
            <person name="Boore J."/>
            <person name="Branno M."/>
            <person name="Chin-Bow S."/>
            <person name="DeSantis R."/>
            <person name="Doyle S."/>
            <person name="Francino P."/>
            <person name="Keys D.N."/>
            <person name="Haga S."/>
            <person name="Hayashi H."/>
            <person name="Hino K."/>
            <person name="Imai K.S."/>
            <person name="Inaba K."/>
            <person name="Kano S."/>
            <person name="Kobayashi K."/>
            <person name="Kobayashi M."/>
            <person name="Lee B.I."/>
            <person name="Makabe K.W."/>
            <person name="Manohar C."/>
            <person name="Matassi G."/>
            <person name="Medina M."/>
            <person name="Mochizuki Y."/>
            <person name="Mount S."/>
            <person name="Morishita T."/>
            <person name="Miura S."/>
            <person name="Nakayama A."/>
            <person name="Nishizaka S."/>
            <person name="Nomoto H."/>
            <person name="Ohta F."/>
            <person name="Oishi K."/>
            <person name="Rigoutsos I."/>
            <person name="Sano M."/>
            <person name="Sasaki A."/>
            <person name="Sasakura Y."/>
            <person name="Shoguchi E."/>
            <person name="Shin-i T."/>
            <person name="Spagnuolo A."/>
            <person name="Stainier D."/>
            <person name="Suzuki M.M."/>
            <person name="Tassy O."/>
            <person name="Takatori N."/>
            <person name="Tokuoka M."/>
            <person name="Yagi K."/>
            <person name="Yoshizaki F."/>
            <person name="Wada S."/>
            <person name="Zhang C."/>
            <person name="Hyatt P.D."/>
            <person name="Larimer F."/>
            <person name="Detter C."/>
            <person name="Doggett N."/>
            <person name="Glavina T."/>
            <person name="Hawkins T."/>
            <person name="Richardson P."/>
            <person name="Lucas S."/>
            <person name="Kohara Y."/>
            <person name="Levine M."/>
            <person name="Satoh N."/>
            <person name="Rokhsar D.S."/>
        </authorList>
    </citation>
    <scope>NUCLEOTIDE SEQUENCE [LARGE SCALE GENOMIC DNA]</scope>
</reference>
<keyword evidence="9" id="KW-0472">Membrane</keyword>
<dbReference type="Pfam" id="PF00852">
    <property type="entry name" value="Glyco_transf_10"/>
    <property type="match status" value="1"/>
</dbReference>
<dbReference type="FunFam" id="3.40.50.11660:FF:000007">
    <property type="entry name" value="alpha-(1,3)-fucosyltransferase 6-like"/>
    <property type="match status" value="1"/>
</dbReference>
<keyword evidence="7" id="KW-0735">Signal-anchor</keyword>
<dbReference type="HOGENOM" id="CLU_032075_2_0_1"/>
<dbReference type="PANTHER" id="PTHR11929:SF145">
    <property type="entry name" value="ALPHA-(1,3)-FUCOSYLTRANSFERASE FUT-1"/>
    <property type="match status" value="1"/>
</dbReference>
<keyword evidence="15" id="KW-1185">Reference proteome</keyword>
<evidence type="ECO:0000256" key="1">
    <source>
        <dbReference type="ARBA" id="ARBA00004167"/>
    </source>
</evidence>
<dbReference type="Gene3D" id="3.40.50.11660">
    <property type="entry name" value="Glycosyl transferase family 10, C-terminal domain"/>
    <property type="match status" value="1"/>
</dbReference>
<dbReference type="UniPathway" id="UPA00378"/>
<reference evidence="14" key="4">
    <citation type="submission" date="2025-09" db="UniProtKB">
        <authorList>
            <consortium name="Ensembl"/>
        </authorList>
    </citation>
    <scope>IDENTIFICATION</scope>
</reference>
<keyword evidence="4 11" id="KW-0328">Glycosyltransferase</keyword>
<dbReference type="SUPFAM" id="SSF53756">
    <property type="entry name" value="UDP-Glycosyltransferase/glycogen phosphorylase"/>
    <property type="match status" value="1"/>
</dbReference>
<keyword evidence="8" id="KW-1133">Transmembrane helix</keyword>
<dbReference type="Ensembl" id="ENSCINT00000017516.3">
    <property type="protein sequence ID" value="ENSCINP00000017516.3"/>
    <property type="gene ID" value="ENSCING00000008587.3"/>
</dbReference>
<accession>F6UDE2</accession>
<dbReference type="EMBL" id="EAAA01001830">
    <property type="status" value="NOT_ANNOTATED_CDS"/>
    <property type="molecule type" value="Genomic_DNA"/>
</dbReference>
<evidence type="ECO:0000256" key="9">
    <source>
        <dbReference type="ARBA" id="ARBA00023136"/>
    </source>
</evidence>
<dbReference type="InParanoid" id="F6UDE2"/>
<dbReference type="EC" id="2.4.1.-" evidence="11"/>
<keyword evidence="11" id="KW-0333">Golgi apparatus</keyword>
<protein>
    <recommendedName>
        <fullName evidence="11">Fucosyltransferase</fullName>
        <ecNumber evidence="11">2.4.1.-</ecNumber>
    </recommendedName>
</protein>
<reference evidence="14" key="2">
    <citation type="journal article" date="2008" name="Genome Biol.">
        <title>Improved genome assembly and evidence-based global gene model set for the chordate Ciona intestinalis: new insight into intron and operon populations.</title>
        <authorList>
            <person name="Satou Y."/>
            <person name="Mineta K."/>
            <person name="Ogasawara M."/>
            <person name="Sasakura Y."/>
            <person name="Shoguchi E."/>
            <person name="Ueno K."/>
            <person name="Yamada L."/>
            <person name="Matsumoto J."/>
            <person name="Wasserscheid J."/>
            <person name="Dewar K."/>
            <person name="Wiley G.B."/>
            <person name="Macmil S.L."/>
            <person name="Roe B.A."/>
            <person name="Zeller R.W."/>
            <person name="Hastings K.E."/>
            <person name="Lemaire P."/>
            <person name="Lindquist E."/>
            <person name="Endo T."/>
            <person name="Hotta K."/>
            <person name="Inaba K."/>
        </authorList>
    </citation>
    <scope>NUCLEOTIDE SEQUENCE [LARGE SCALE GENOMIC DNA]</scope>
    <source>
        <strain evidence="14">wild type</strain>
    </source>
</reference>
<dbReference type="InterPro" id="IPR001503">
    <property type="entry name" value="Glyco_trans_10"/>
</dbReference>
<evidence type="ECO:0000256" key="8">
    <source>
        <dbReference type="ARBA" id="ARBA00022989"/>
    </source>
</evidence>
<dbReference type="Pfam" id="PF17039">
    <property type="entry name" value="Glyco_tran_10_N"/>
    <property type="match status" value="1"/>
</dbReference>
<comment type="pathway">
    <text evidence="2">Protein modification; protein glycosylation.</text>
</comment>
<dbReference type="InterPro" id="IPR055270">
    <property type="entry name" value="Glyco_tran_10_C"/>
</dbReference>
<dbReference type="GeneTree" id="ENSGT00940000159014"/>
<organism evidence="14 15">
    <name type="scientific">Ciona intestinalis</name>
    <name type="common">Transparent sea squirt</name>
    <name type="synonym">Ascidia intestinalis</name>
    <dbReference type="NCBI Taxonomy" id="7719"/>
    <lineage>
        <taxon>Eukaryota</taxon>
        <taxon>Metazoa</taxon>
        <taxon>Chordata</taxon>
        <taxon>Tunicata</taxon>
        <taxon>Ascidiacea</taxon>
        <taxon>Phlebobranchia</taxon>
        <taxon>Cionidae</taxon>
        <taxon>Ciona</taxon>
    </lineage>
</organism>
<dbReference type="GO" id="GO:0032580">
    <property type="term" value="C:Golgi cisterna membrane"/>
    <property type="evidence" value="ECO:0007669"/>
    <property type="project" value="UniProtKB-SubCell"/>
</dbReference>
<evidence type="ECO:0000256" key="6">
    <source>
        <dbReference type="ARBA" id="ARBA00022692"/>
    </source>
</evidence>
<evidence type="ECO:0000256" key="2">
    <source>
        <dbReference type="ARBA" id="ARBA00004922"/>
    </source>
</evidence>
<evidence type="ECO:0000256" key="10">
    <source>
        <dbReference type="ARBA" id="ARBA00023180"/>
    </source>
</evidence>
<dbReference type="InterPro" id="IPR038577">
    <property type="entry name" value="GT10-like_C_sf"/>
</dbReference>
<keyword evidence="6 11" id="KW-0812">Transmembrane</keyword>
<keyword evidence="10" id="KW-0325">Glycoprotein</keyword>